<dbReference type="EMBL" id="CP020772">
    <property type="protein sequence ID" value="ARI78874.1"/>
    <property type="molecule type" value="Genomic_DNA"/>
</dbReference>
<proteinExistence type="predicted"/>
<dbReference type="RefSeq" id="WP_085031350.1">
    <property type="nucleotide sequence ID" value="NZ_CP020772.1"/>
</dbReference>
<dbReference type="Pfam" id="PF10706">
    <property type="entry name" value="Aminoglyc_resit"/>
    <property type="match status" value="1"/>
</dbReference>
<dbReference type="Proteomes" id="UP000192527">
    <property type="component" value="Chromosome"/>
</dbReference>
<dbReference type="Gene3D" id="3.30.460.40">
    <property type="match status" value="1"/>
</dbReference>
<dbReference type="AlphaFoldDB" id="A0A1W6A053"/>
<gene>
    <name evidence="1" type="ORF">HM131_19500</name>
</gene>
<name>A0A1W6A053_9BACI</name>
<keyword evidence="2" id="KW-1185">Reference proteome</keyword>
<evidence type="ECO:0000313" key="1">
    <source>
        <dbReference type="EMBL" id="ARI78874.1"/>
    </source>
</evidence>
<organism evidence="1 2">
    <name type="scientific">Halobacillus mangrovi</name>
    <dbReference type="NCBI Taxonomy" id="402384"/>
    <lineage>
        <taxon>Bacteria</taxon>
        <taxon>Bacillati</taxon>
        <taxon>Bacillota</taxon>
        <taxon>Bacilli</taxon>
        <taxon>Bacillales</taxon>
        <taxon>Bacillaceae</taxon>
        <taxon>Halobacillus</taxon>
    </lineage>
</organism>
<dbReference type="InterPro" id="IPR019646">
    <property type="entry name" value="Aminoglyc_AdlTrfase"/>
</dbReference>
<accession>A0A1W6A053</accession>
<evidence type="ECO:0008006" key="3">
    <source>
        <dbReference type="Google" id="ProtNLM"/>
    </source>
</evidence>
<dbReference type="STRING" id="402384.HM131_19500"/>
<protein>
    <recommendedName>
        <fullName evidence="3">Amino acid transporter</fullName>
    </recommendedName>
</protein>
<reference evidence="1 2" key="1">
    <citation type="submission" date="2017-04" db="EMBL/GenBank/DDBJ databases">
        <title>The whole genome sequencing and assembly of Halobacillus mangrovi strain.</title>
        <authorList>
            <person name="Lee S.-J."/>
            <person name="Park M.-K."/>
            <person name="Kim J.-Y."/>
            <person name="Lee Y.-J."/>
            <person name="Yi H."/>
            <person name="Bahn Y.-S."/>
            <person name="Kim J.F."/>
            <person name="Lee D.-W."/>
        </authorList>
    </citation>
    <scope>NUCLEOTIDE SEQUENCE [LARGE SCALE GENOMIC DNA]</scope>
    <source>
        <strain evidence="1 2">KTB 131</strain>
    </source>
</reference>
<sequence length="189" mass="22719">MFEPCMKVKKLMRTYPGKWMIAGGWAIDLHIGEETRDHNDLEVAIFRDEQPYLQDLLKGWEVQVVSNGQLVAWDFEKSLEPPLHEIHASFFGKEAVEFLLNERRHGKWRFRRDTKISFPLSSMNLQSEYGIPYLNPEIVLLYKAKQTQEKDHQDFHYVFPFLNEHQKEWLKQALMHHQPEHQWLEKLLY</sequence>
<evidence type="ECO:0000313" key="2">
    <source>
        <dbReference type="Proteomes" id="UP000192527"/>
    </source>
</evidence>
<dbReference type="KEGG" id="hmn:HM131_19500"/>